<dbReference type="PANTHER" id="PTHR24220">
    <property type="entry name" value="IMPORT ATP-BINDING PROTEIN"/>
    <property type="match status" value="1"/>
</dbReference>
<dbReference type="PANTHER" id="PTHR24220:SF689">
    <property type="entry name" value="LIPOPROTEIN-RELEASING SYSTEM ATP-BINDING PROTEIN LOLD"/>
    <property type="match status" value="1"/>
</dbReference>
<dbReference type="OrthoDB" id="9802264at2"/>
<gene>
    <name evidence="5" type="ORF">EJ913_22870</name>
</gene>
<keyword evidence="3 5" id="KW-0067">ATP-binding</keyword>
<reference evidence="5 6" key="1">
    <citation type="submission" date="2018-12" db="EMBL/GenBank/DDBJ databases">
        <authorList>
            <person name="Yang Y."/>
        </authorList>
    </citation>
    <scope>NUCLEOTIDE SEQUENCE [LARGE SCALE GENOMIC DNA]</scope>
    <source>
        <strain evidence="5 6">GSF71</strain>
    </source>
</reference>
<dbReference type="Pfam" id="PF00005">
    <property type="entry name" value="ABC_tran"/>
    <property type="match status" value="1"/>
</dbReference>
<keyword evidence="2" id="KW-0547">Nucleotide-binding</keyword>
<accession>A0A3S0XK29</accession>
<organism evidence="5 6">
    <name type="scientific">Azospirillum doebereinerae</name>
    <dbReference type="NCBI Taxonomy" id="92933"/>
    <lineage>
        <taxon>Bacteria</taxon>
        <taxon>Pseudomonadati</taxon>
        <taxon>Pseudomonadota</taxon>
        <taxon>Alphaproteobacteria</taxon>
        <taxon>Rhodospirillales</taxon>
        <taxon>Azospirillaceae</taxon>
        <taxon>Azospirillum</taxon>
    </lineage>
</organism>
<evidence type="ECO:0000313" key="6">
    <source>
        <dbReference type="Proteomes" id="UP000280346"/>
    </source>
</evidence>
<comment type="caution">
    <text evidence="5">The sequence shown here is derived from an EMBL/GenBank/DDBJ whole genome shotgun (WGS) entry which is preliminary data.</text>
</comment>
<feature type="domain" description="ABC transporter" evidence="4">
    <location>
        <begin position="10"/>
        <end position="255"/>
    </location>
</feature>
<keyword evidence="6" id="KW-1185">Reference proteome</keyword>
<dbReference type="SMART" id="SM00382">
    <property type="entry name" value="AAA"/>
    <property type="match status" value="1"/>
</dbReference>
<dbReference type="GO" id="GO:0016887">
    <property type="term" value="F:ATP hydrolysis activity"/>
    <property type="evidence" value="ECO:0007669"/>
    <property type="project" value="InterPro"/>
</dbReference>
<protein>
    <submittedName>
        <fullName evidence="5">ATP-binding cassette domain-containing protein</fullName>
    </submittedName>
</protein>
<dbReference type="GO" id="GO:0089705">
    <property type="term" value="P:protein localization to outer membrane"/>
    <property type="evidence" value="ECO:0007669"/>
    <property type="project" value="TreeGrafter"/>
</dbReference>
<dbReference type="SUPFAM" id="SSF52540">
    <property type="entry name" value="P-loop containing nucleoside triphosphate hydrolases"/>
    <property type="match status" value="1"/>
</dbReference>
<evidence type="ECO:0000256" key="3">
    <source>
        <dbReference type="ARBA" id="ARBA00022840"/>
    </source>
</evidence>
<dbReference type="AlphaFoldDB" id="A0A3S0XK29"/>
<dbReference type="GO" id="GO:0005524">
    <property type="term" value="F:ATP binding"/>
    <property type="evidence" value="ECO:0007669"/>
    <property type="project" value="UniProtKB-KW"/>
</dbReference>
<dbReference type="GO" id="GO:0005886">
    <property type="term" value="C:plasma membrane"/>
    <property type="evidence" value="ECO:0007669"/>
    <property type="project" value="TreeGrafter"/>
</dbReference>
<dbReference type="PROSITE" id="PS00211">
    <property type="entry name" value="ABC_TRANSPORTER_1"/>
    <property type="match status" value="1"/>
</dbReference>
<dbReference type="InterPro" id="IPR027417">
    <property type="entry name" value="P-loop_NTPase"/>
</dbReference>
<evidence type="ECO:0000259" key="4">
    <source>
        <dbReference type="PROSITE" id="PS50893"/>
    </source>
</evidence>
<dbReference type="InterPro" id="IPR017871">
    <property type="entry name" value="ABC_transporter-like_CS"/>
</dbReference>
<comment type="similarity">
    <text evidence="1">Belongs to the ABC transporter superfamily.</text>
</comment>
<evidence type="ECO:0000313" key="5">
    <source>
        <dbReference type="EMBL" id="RUQ66360.1"/>
    </source>
</evidence>
<dbReference type="GO" id="GO:0044874">
    <property type="term" value="P:lipoprotein localization to outer membrane"/>
    <property type="evidence" value="ECO:0007669"/>
    <property type="project" value="TreeGrafter"/>
</dbReference>
<dbReference type="GO" id="GO:0022857">
    <property type="term" value="F:transmembrane transporter activity"/>
    <property type="evidence" value="ECO:0007669"/>
    <property type="project" value="TreeGrafter"/>
</dbReference>
<dbReference type="Proteomes" id="UP000280346">
    <property type="component" value="Unassembled WGS sequence"/>
</dbReference>
<dbReference type="InterPro" id="IPR015854">
    <property type="entry name" value="ABC_transpr_LolD-like"/>
</dbReference>
<dbReference type="InterPro" id="IPR003439">
    <property type="entry name" value="ABC_transporter-like_ATP-bd"/>
</dbReference>
<dbReference type="Gene3D" id="3.40.50.300">
    <property type="entry name" value="P-loop containing nucleotide triphosphate hydrolases"/>
    <property type="match status" value="1"/>
</dbReference>
<evidence type="ECO:0000256" key="2">
    <source>
        <dbReference type="ARBA" id="ARBA00022741"/>
    </source>
</evidence>
<proteinExistence type="inferred from homology"/>
<dbReference type="RefSeq" id="WP_127002229.1">
    <property type="nucleotide sequence ID" value="NZ_JBNPXW010000019.1"/>
</dbReference>
<dbReference type="PROSITE" id="PS50893">
    <property type="entry name" value="ABC_TRANSPORTER_2"/>
    <property type="match status" value="1"/>
</dbReference>
<dbReference type="InterPro" id="IPR003593">
    <property type="entry name" value="AAA+_ATPase"/>
</dbReference>
<evidence type="ECO:0000256" key="1">
    <source>
        <dbReference type="ARBA" id="ARBA00005417"/>
    </source>
</evidence>
<name>A0A3S0XK29_9PROT</name>
<sequence>MTGDGTTPLIAIEGLRAERQDADRRFRLTVPNFQLRPGDRVAVLGPSGSGKSTFIETIACARAPAAAQAFLVNAPDGAVDVAGAWADRREPLLTRLRARAFGYVQQTGGLLEFLSVRDNIALSQRLAGRADPDWIDRLGRELGIDALFRSPPARLSGGQRQRVAIARALAHRPSVVIADEPTASLDRGIARVVMGLLCRTTAEAGAALLVATHDLALVEEFAFAPIGLTDDGSRDAPDGALQAVTLSSPSHKGAAA</sequence>
<dbReference type="EMBL" id="RZIJ01000021">
    <property type="protein sequence ID" value="RUQ66360.1"/>
    <property type="molecule type" value="Genomic_DNA"/>
</dbReference>